<protein>
    <submittedName>
        <fullName evidence="2">Uncharacterized protein</fullName>
    </submittedName>
</protein>
<evidence type="ECO:0000313" key="2">
    <source>
        <dbReference type="EMBL" id="QTZ96541.1"/>
    </source>
</evidence>
<keyword evidence="1" id="KW-1133">Transmembrane helix</keyword>
<evidence type="ECO:0000313" key="3">
    <source>
        <dbReference type="Proteomes" id="UP000009036"/>
    </source>
</evidence>
<accession>A0A8B1PMC1</accession>
<keyword evidence="3" id="KW-1185">Reference proteome</keyword>
<proteinExistence type="predicted"/>
<dbReference type="KEGG" id="sauh:SU9_000280"/>
<dbReference type="EMBL" id="CP072931">
    <property type="protein sequence ID" value="QTZ96541.1"/>
    <property type="molecule type" value="Genomic_DNA"/>
</dbReference>
<dbReference type="OrthoDB" id="3297538at2"/>
<sequence>MASESGSAPLDPATARAALDDVSAARTRVADRITSPWWYHPGIGLSLAIAFASPSIDWDLIPYGVILGVGLIPMFLAFLLKRSTGVGVDHYMATGGTRRLSMRYSLLLAGLIVTGGVLQWAVSLRWAMAACGVAAFLLTAFTGHRIEQALHRDVRDSA</sequence>
<evidence type="ECO:0000256" key="1">
    <source>
        <dbReference type="SAM" id="Phobius"/>
    </source>
</evidence>
<feature type="transmembrane region" description="Helical" evidence="1">
    <location>
        <begin position="101"/>
        <end position="120"/>
    </location>
</feature>
<gene>
    <name evidence="2" type="ORF">SU9_000280</name>
</gene>
<reference evidence="2" key="2">
    <citation type="submission" date="2021-04" db="EMBL/GenBank/DDBJ databases">
        <authorList>
            <person name="Wen M.-L."/>
            <person name="Han X.-L."/>
            <person name="Xiong J."/>
        </authorList>
    </citation>
    <scope>NUCLEOTIDE SEQUENCE</scope>
    <source>
        <strain evidence="2">AGR0001</strain>
    </source>
</reference>
<feature type="transmembrane region" description="Helical" evidence="1">
    <location>
        <begin position="126"/>
        <end position="143"/>
    </location>
</feature>
<dbReference type="AlphaFoldDB" id="A0A8B1PMC1"/>
<organism evidence="2 3">
    <name type="scientific">Streptomyces auratus AGR0001</name>
    <dbReference type="NCBI Taxonomy" id="1160718"/>
    <lineage>
        <taxon>Bacteria</taxon>
        <taxon>Bacillati</taxon>
        <taxon>Actinomycetota</taxon>
        <taxon>Actinomycetes</taxon>
        <taxon>Kitasatosporales</taxon>
        <taxon>Streptomycetaceae</taxon>
        <taxon>Streptomyces</taxon>
    </lineage>
</organism>
<dbReference type="RefSeq" id="WP_144044263.1">
    <property type="nucleotide sequence ID" value="NZ_CP072931.1"/>
</dbReference>
<keyword evidence="1" id="KW-0472">Membrane</keyword>
<keyword evidence="1" id="KW-0812">Transmembrane</keyword>
<name>A0A8B1PMC1_9ACTN</name>
<reference evidence="2" key="1">
    <citation type="journal article" date="2012" name="J. Bacteriol.">
        <title>Genome Sequence of Streptomyces auratus Strain AGR0001, a Phoslactomycin-Producing Actinomycete.</title>
        <authorList>
            <person name="Han X."/>
            <person name="Li M."/>
            <person name="Ding Z."/>
            <person name="Zhao J."/>
            <person name="Ji K."/>
            <person name="Wen M."/>
            <person name="Lu T."/>
        </authorList>
    </citation>
    <scope>NUCLEOTIDE SEQUENCE</scope>
    <source>
        <strain evidence="2">AGR0001</strain>
    </source>
</reference>
<feature type="transmembrane region" description="Helical" evidence="1">
    <location>
        <begin position="60"/>
        <end position="80"/>
    </location>
</feature>
<dbReference type="Proteomes" id="UP000009036">
    <property type="component" value="Chromosome"/>
</dbReference>